<reference evidence="1" key="1">
    <citation type="submission" date="2020-08" db="EMBL/GenBank/DDBJ databases">
        <title>Genome public.</title>
        <authorList>
            <person name="Liu C."/>
            <person name="Sun Q."/>
        </authorList>
    </citation>
    <scope>NUCLEOTIDE SEQUENCE</scope>
    <source>
        <strain evidence="1">NSJ-50</strain>
    </source>
</reference>
<sequence length="150" mass="17441">MSICGFAGHSQVEDEEEIFEKLYKECLYLAIEKGVTEFMVGNYGMFDRLARNAVKRVKQMLPNIKIFLVLPYLTREITEYREYYEKNYDEIIIGSSPDVKPKYKIISCNKFMAEKSDYMICYINHTYGGAALTYKYATKSKTEIINLGSI</sequence>
<accession>A0A926F8U2</accession>
<name>A0A926F8U2_9FIRM</name>
<proteinExistence type="predicted"/>
<comment type="caution">
    <text evidence="1">The sequence shown here is derived from an EMBL/GenBank/DDBJ whole genome shotgun (WGS) entry which is preliminary data.</text>
</comment>
<dbReference type="AlphaFoldDB" id="A0A926F8U2"/>
<keyword evidence="2" id="KW-1185">Reference proteome</keyword>
<dbReference type="EMBL" id="JACRTE010000009">
    <property type="protein sequence ID" value="MBC8596861.1"/>
    <property type="molecule type" value="Genomic_DNA"/>
</dbReference>
<dbReference type="Proteomes" id="UP000647416">
    <property type="component" value="Unassembled WGS sequence"/>
</dbReference>
<protein>
    <submittedName>
        <fullName evidence="1">DUF1273 family protein</fullName>
    </submittedName>
</protein>
<evidence type="ECO:0000313" key="1">
    <source>
        <dbReference type="EMBL" id="MBC8596861.1"/>
    </source>
</evidence>
<dbReference type="Gene3D" id="3.40.50.450">
    <property type="match status" value="1"/>
</dbReference>
<evidence type="ECO:0000313" key="2">
    <source>
        <dbReference type="Proteomes" id="UP000647416"/>
    </source>
</evidence>
<gene>
    <name evidence="1" type="ORF">H8706_08270</name>
</gene>
<organism evidence="1 2">
    <name type="scientific">Qingrenia yutianensis</name>
    <dbReference type="NCBI Taxonomy" id="2763676"/>
    <lineage>
        <taxon>Bacteria</taxon>
        <taxon>Bacillati</taxon>
        <taxon>Bacillota</taxon>
        <taxon>Clostridia</taxon>
        <taxon>Eubacteriales</taxon>
        <taxon>Oscillospiraceae</taxon>
        <taxon>Qingrenia</taxon>
    </lineage>
</organism>
<dbReference type="SUPFAM" id="SSF102405">
    <property type="entry name" value="MCP/YpsA-like"/>
    <property type="match status" value="1"/>
</dbReference>
<dbReference type="RefSeq" id="WP_262432237.1">
    <property type="nucleotide sequence ID" value="NZ_JACRTE010000009.1"/>
</dbReference>